<dbReference type="OrthoDB" id="9811984at2"/>
<reference evidence="8 9" key="1">
    <citation type="submission" date="2019-03" db="EMBL/GenBank/DDBJ databases">
        <title>Genomic Encyclopedia of Archaeal and Bacterial Type Strains, Phase II (KMG-II): from individual species to whole genera.</title>
        <authorList>
            <person name="Goeker M."/>
        </authorList>
    </citation>
    <scope>NUCLEOTIDE SEQUENCE [LARGE SCALE GENOMIC DNA]</scope>
    <source>
        <strain evidence="8 9">DSM 18435</strain>
    </source>
</reference>
<dbReference type="PANTHER" id="PTHR46986:SF1">
    <property type="entry name" value="ENDORIBONUCLEASE YBEY, CHLOROPLASTIC"/>
    <property type="match status" value="1"/>
</dbReference>
<evidence type="ECO:0000313" key="8">
    <source>
        <dbReference type="EMBL" id="TDQ32807.1"/>
    </source>
</evidence>
<evidence type="ECO:0000256" key="1">
    <source>
        <dbReference type="ARBA" id="ARBA00010875"/>
    </source>
</evidence>
<keyword evidence="4 7" id="KW-0255">Endonuclease</keyword>
<dbReference type="GO" id="GO:0008270">
    <property type="term" value="F:zinc ion binding"/>
    <property type="evidence" value="ECO:0007669"/>
    <property type="project" value="UniProtKB-UniRule"/>
</dbReference>
<comment type="cofactor">
    <cofactor evidence="7">
        <name>Zn(2+)</name>
        <dbReference type="ChEBI" id="CHEBI:29105"/>
    </cofactor>
    <text evidence="7">Binds 1 zinc ion.</text>
</comment>
<evidence type="ECO:0000256" key="4">
    <source>
        <dbReference type="ARBA" id="ARBA00022759"/>
    </source>
</evidence>
<dbReference type="RefSeq" id="WP_133642837.1">
    <property type="nucleotide sequence ID" value="NZ_SNYI01000001.1"/>
</dbReference>
<feature type="binding site" evidence="7">
    <location>
        <position position="105"/>
    </location>
    <ligand>
        <name>Zn(2+)</name>
        <dbReference type="ChEBI" id="CHEBI:29105"/>
        <note>catalytic</note>
    </ligand>
</feature>
<name>A0A4R6TR75_9FLAO</name>
<evidence type="ECO:0000313" key="9">
    <source>
        <dbReference type="Proteomes" id="UP000295468"/>
    </source>
</evidence>
<sequence>MIEYHYQTDFELENEEKYTEWLEKVVASEEYELDSLNYIFCSDEELLGINKQHLGHDYYTDIITFEYGEENVIFSDIFISIDRIKDNAVDLNLEVDEELRRVMCHGLLHMMGYSDKTEKEKVTMRGKENEKMEMFHVEQ</sequence>
<evidence type="ECO:0000256" key="6">
    <source>
        <dbReference type="ARBA" id="ARBA00022833"/>
    </source>
</evidence>
<feature type="binding site" evidence="7">
    <location>
        <position position="115"/>
    </location>
    <ligand>
        <name>Zn(2+)</name>
        <dbReference type="ChEBI" id="CHEBI:29105"/>
        <note>catalytic</note>
    </ligand>
</feature>
<dbReference type="HAMAP" id="MF_00009">
    <property type="entry name" value="Endoribonucl_YbeY"/>
    <property type="match status" value="1"/>
</dbReference>
<organism evidence="8 9">
    <name type="scientific">Zeaxanthinibacter enoshimensis</name>
    <dbReference type="NCBI Taxonomy" id="392009"/>
    <lineage>
        <taxon>Bacteria</taxon>
        <taxon>Pseudomonadati</taxon>
        <taxon>Bacteroidota</taxon>
        <taxon>Flavobacteriia</taxon>
        <taxon>Flavobacteriales</taxon>
        <taxon>Flavobacteriaceae</taxon>
        <taxon>Zeaxanthinibacter</taxon>
    </lineage>
</organism>
<dbReference type="InterPro" id="IPR023091">
    <property type="entry name" value="MetalPrtase_cat_dom_sf_prd"/>
</dbReference>
<dbReference type="Pfam" id="PF02130">
    <property type="entry name" value="YbeY"/>
    <property type="match status" value="1"/>
</dbReference>
<dbReference type="EMBL" id="SNYI01000001">
    <property type="protein sequence ID" value="TDQ32807.1"/>
    <property type="molecule type" value="Genomic_DNA"/>
</dbReference>
<dbReference type="EC" id="3.1.-.-" evidence="7"/>
<keyword evidence="7" id="KW-0698">rRNA processing</keyword>
<dbReference type="NCBIfam" id="TIGR00043">
    <property type="entry name" value="rRNA maturation RNase YbeY"/>
    <property type="match status" value="1"/>
</dbReference>
<keyword evidence="7" id="KW-0690">Ribosome biogenesis</keyword>
<dbReference type="GO" id="GO:0004521">
    <property type="term" value="F:RNA endonuclease activity"/>
    <property type="evidence" value="ECO:0007669"/>
    <property type="project" value="UniProtKB-UniRule"/>
</dbReference>
<comment type="caution">
    <text evidence="8">The sequence shown here is derived from an EMBL/GenBank/DDBJ whole genome shotgun (WGS) entry which is preliminary data.</text>
</comment>
<comment type="similarity">
    <text evidence="1 7">Belongs to the endoribonuclease YbeY family.</text>
</comment>
<keyword evidence="6 7" id="KW-0862">Zinc</keyword>
<keyword evidence="7" id="KW-0963">Cytoplasm</keyword>
<gene>
    <name evidence="7" type="primary">ybeY</name>
    <name evidence="8" type="ORF">CLV82_0640</name>
</gene>
<dbReference type="Gene3D" id="3.40.390.30">
    <property type="entry name" value="Metalloproteases ('zincins'), catalytic domain"/>
    <property type="match status" value="1"/>
</dbReference>
<keyword evidence="3 7" id="KW-0479">Metal-binding</keyword>
<feature type="binding site" evidence="7">
    <location>
        <position position="109"/>
    </location>
    <ligand>
        <name>Zn(2+)</name>
        <dbReference type="ChEBI" id="CHEBI:29105"/>
        <note>catalytic</note>
    </ligand>
</feature>
<comment type="function">
    <text evidence="7">Single strand-specific metallo-endoribonuclease involved in late-stage 70S ribosome quality control and in maturation of the 3' terminus of the 16S rRNA.</text>
</comment>
<dbReference type="GO" id="GO:0004222">
    <property type="term" value="F:metalloendopeptidase activity"/>
    <property type="evidence" value="ECO:0007669"/>
    <property type="project" value="InterPro"/>
</dbReference>
<dbReference type="PANTHER" id="PTHR46986">
    <property type="entry name" value="ENDORIBONUCLEASE YBEY, CHLOROPLASTIC"/>
    <property type="match status" value="1"/>
</dbReference>
<keyword evidence="5 7" id="KW-0378">Hydrolase</keyword>
<dbReference type="Proteomes" id="UP000295468">
    <property type="component" value="Unassembled WGS sequence"/>
</dbReference>
<dbReference type="AlphaFoldDB" id="A0A4R6TR75"/>
<protein>
    <recommendedName>
        <fullName evidence="7">Endoribonuclease YbeY</fullName>
        <ecNumber evidence="7">3.1.-.-</ecNumber>
    </recommendedName>
</protein>
<dbReference type="GO" id="GO:0006364">
    <property type="term" value="P:rRNA processing"/>
    <property type="evidence" value="ECO:0007669"/>
    <property type="project" value="UniProtKB-UniRule"/>
</dbReference>
<dbReference type="SUPFAM" id="SSF55486">
    <property type="entry name" value="Metalloproteases ('zincins'), catalytic domain"/>
    <property type="match status" value="1"/>
</dbReference>
<keyword evidence="2 7" id="KW-0540">Nuclease</keyword>
<dbReference type="InterPro" id="IPR002036">
    <property type="entry name" value="YbeY"/>
</dbReference>
<keyword evidence="9" id="KW-1185">Reference proteome</keyword>
<evidence type="ECO:0000256" key="3">
    <source>
        <dbReference type="ARBA" id="ARBA00022723"/>
    </source>
</evidence>
<evidence type="ECO:0000256" key="7">
    <source>
        <dbReference type="HAMAP-Rule" id="MF_00009"/>
    </source>
</evidence>
<evidence type="ECO:0000256" key="5">
    <source>
        <dbReference type="ARBA" id="ARBA00022801"/>
    </source>
</evidence>
<accession>A0A4R6TR75</accession>
<comment type="subcellular location">
    <subcellularLocation>
        <location evidence="7">Cytoplasm</location>
    </subcellularLocation>
</comment>
<dbReference type="GO" id="GO:0005737">
    <property type="term" value="C:cytoplasm"/>
    <property type="evidence" value="ECO:0007669"/>
    <property type="project" value="UniProtKB-SubCell"/>
</dbReference>
<evidence type="ECO:0000256" key="2">
    <source>
        <dbReference type="ARBA" id="ARBA00022722"/>
    </source>
</evidence>
<proteinExistence type="inferred from homology"/>